<evidence type="ECO:0000313" key="2">
    <source>
        <dbReference type="Proteomes" id="UP000305417"/>
    </source>
</evidence>
<dbReference type="RefSeq" id="WP_138108660.1">
    <property type="nucleotide sequence ID" value="NZ_VBUC01000009.1"/>
</dbReference>
<reference evidence="1 2" key="1">
    <citation type="submission" date="2019-05" db="EMBL/GenBank/DDBJ databases">
        <title>Arcobacter cibarius and Arcobacter thereius providing challenges in identification an antibiotic susceptibility and Quinolone resistance.</title>
        <authorList>
            <person name="Busch A."/>
            <person name="Hanel I."/>
            <person name="Hotzel H."/>
            <person name="Tomaso H."/>
        </authorList>
    </citation>
    <scope>NUCLEOTIDE SEQUENCE [LARGE SCALE GENOMIC DNA]</scope>
    <source>
        <strain evidence="1 2">16CS0831-2</strain>
    </source>
</reference>
<name>A0ABY2V4K8_9BACT</name>
<proteinExistence type="predicted"/>
<sequence>MINLPIFRAKKLGSHEYVTGLLSHTIESENVIGINTEYGVAFCDTTTLSIHFPNMVDSQGNKIFASLSENGKGGDIIETEFKKICTTKYKEYFFYADNKDYHCNCFGFKHSKTIGIQQ</sequence>
<evidence type="ECO:0000313" key="1">
    <source>
        <dbReference type="EMBL" id="TLS99906.1"/>
    </source>
</evidence>
<accession>A0ABY2V4K8</accession>
<protein>
    <submittedName>
        <fullName evidence="1">Uncharacterized protein</fullName>
    </submittedName>
</protein>
<gene>
    <name evidence="1" type="ORF">FE247_05085</name>
</gene>
<keyword evidence="2" id="KW-1185">Reference proteome</keyword>
<comment type="caution">
    <text evidence="1">The sequence shown here is derived from an EMBL/GenBank/DDBJ whole genome shotgun (WGS) entry which is preliminary data.</text>
</comment>
<dbReference type="EMBL" id="VBUC01000009">
    <property type="protein sequence ID" value="TLS99906.1"/>
    <property type="molecule type" value="Genomic_DNA"/>
</dbReference>
<organism evidence="1 2">
    <name type="scientific">Aliarcobacter cibarius</name>
    <dbReference type="NCBI Taxonomy" id="255507"/>
    <lineage>
        <taxon>Bacteria</taxon>
        <taxon>Pseudomonadati</taxon>
        <taxon>Campylobacterota</taxon>
        <taxon>Epsilonproteobacteria</taxon>
        <taxon>Campylobacterales</taxon>
        <taxon>Arcobacteraceae</taxon>
        <taxon>Aliarcobacter</taxon>
    </lineage>
</organism>
<dbReference type="Proteomes" id="UP000305417">
    <property type="component" value="Unassembled WGS sequence"/>
</dbReference>